<dbReference type="RefSeq" id="XP_033396459.1">
    <property type="nucleotide sequence ID" value="XM_033546762.1"/>
</dbReference>
<dbReference type="GeneID" id="54304269"/>
<protein>
    <submittedName>
        <fullName evidence="2">Uncharacterized protein</fullName>
    </submittedName>
</protein>
<evidence type="ECO:0000313" key="3">
    <source>
        <dbReference type="Proteomes" id="UP000799438"/>
    </source>
</evidence>
<gene>
    <name evidence="2" type="ORF">K452DRAFT_50796</name>
</gene>
<evidence type="ECO:0000313" key="2">
    <source>
        <dbReference type="EMBL" id="KAF2140746.1"/>
    </source>
</evidence>
<organism evidence="2 3">
    <name type="scientific">Aplosporella prunicola CBS 121167</name>
    <dbReference type="NCBI Taxonomy" id="1176127"/>
    <lineage>
        <taxon>Eukaryota</taxon>
        <taxon>Fungi</taxon>
        <taxon>Dikarya</taxon>
        <taxon>Ascomycota</taxon>
        <taxon>Pezizomycotina</taxon>
        <taxon>Dothideomycetes</taxon>
        <taxon>Dothideomycetes incertae sedis</taxon>
        <taxon>Botryosphaeriales</taxon>
        <taxon>Aplosporellaceae</taxon>
        <taxon>Aplosporella</taxon>
    </lineage>
</organism>
<evidence type="ECO:0000256" key="1">
    <source>
        <dbReference type="SAM" id="MobiDB-lite"/>
    </source>
</evidence>
<reference evidence="2" key="1">
    <citation type="journal article" date="2020" name="Stud. Mycol.">
        <title>101 Dothideomycetes genomes: a test case for predicting lifestyles and emergence of pathogens.</title>
        <authorList>
            <person name="Haridas S."/>
            <person name="Albert R."/>
            <person name="Binder M."/>
            <person name="Bloem J."/>
            <person name="Labutti K."/>
            <person name="Salamov A."/>
            <person name="Andreopoulos B."/>
            <person name="Baker S."/>
            <person name="Barry K."/>
            <person name="Bills G."/>
            <person name="Bluhm B."/>
            <person name="Cannon C."/>
            <person name="Castanera R."/>
            <person name="Culley D."/>
            <person name="Daum C."/>
            <person name="Ezra D."/>
            <person name="Gonzalez J."/>
            <person name="Henrissat B."/>
            <person name="Kuo A."/>
            <person name="Liang C."/>
            <person name="Lipzen A."/>
            <person name="Lutzoni F."/>
            <person name="Magnuson J."/>
            <person name="Mondo S."/>
            <person name="Nolan M."/>
            <person name="Ohm R."/>
            <person name="Pangilinan J."/>
            <person name="Park H.-J."/>
            <person name="Ramirez L."/>
            <person name="Alfaro M."/>
            <person name="Sun H."/>
            <person name="Tritt A."/>
            <person name="Yoshinaga Y."/>
            <person name="Zwiers L.-H."/>
            <person name="Turgeon B."/>
            <person name="Goodwin S."/>
            <person name="Spatafora J."/>
            <person name="Crous P."/>
            <person name="Grigoriev I."/>
        </authorList>
    </citation>
    <scope>NUCLEOTIDE SEQUENCE</scope>
    <source>
        <strain evidence="2">CBS 121167</strain>
    </source>
</reference>
<feature type="compositionally biased region" description="Polar residues" evidence="1">
    <location>
        <begin position="80"/>
        <end position="91"/>
    </location>
</feature>
<name>A0A6A6B9N7_9PEZI</name>
<proteinExistence type="predicted"/>
<dbReference type="Proteomes" id="UP000799438">
    <property type="component" value="Unassembled WGS sequence"/>
</dbReference>
<keyword evidence="3" id="KW-1185">Reference proteome</keyword>
<accession>A0A6A6B9N7</accession>
<dbReference type="EMBL" id="ML995489">
    <property type="protein sequence ID" value="KAF2140746.1"/>
    <property type="molecule type" value="Genomic_DNA"/>
</dbReference>
<sequence>MKICRASFAKCISAGFCGAALSTSWSASRVLGEVGRDNLAALSPQDAFVPRRRRGMTTLLFLTRVSCCEGWSDSSNDSDVGSNTPIRQGRG</sequence>
<feature type="region of interest" description="Disordered" evidence="1">
    <location>
        <begin position="70"/>
        <end position="91"/>
    </location>
</feature>
<dbReference type="AlphaFoldDB" id="A0A6A6B9N7"/>